<dbReference type="Pfam" id="PF00400">
    <property type="entry name" value="WD40"/>
    <property type="match status" value="3"/>
</dbReference>
<dbReference type="EMBL" id="JAJHUN010000005">
    <property type="protein sequence ID" value="KAJ4159486.1"/>
    <property type="molecule type" value="Genomic_DNA"/>
</dbReference>
<dbReference type="PROSITE" id="PS50082">
    <property type="entry name" value="WD_REPEATS_2"/>
    <property type="match status" value="2"/>
</dbReference>
<dbReference type="Pfam" id="PF00082">
    <property type="entry name" value="Peptidase_S8"/>
    <property type="match status" value="1"/>
</dbReference>
<keyword evidence="4 6" id="KW-0720">Serine protease</keyword>
<dbReference type="InterPro" id="IPR056884">
    <property type="entry name" value="NPHP3-like_N"/>
</dbReference>
<dbReference type="InterPro" id="IPR036852">
    <property type="entry name" value="Peptidase_S8/S53_dom_sf"/>
</dbReference>
<evidence type="ECO:0000256" key="5">
    <source>
        <dbReference type="PROSITE-ProRule" id="PRU00221"/>
    </source>
</evidence>
<evidence type="ECO:0000256" key="2">
    <source>
        <dbReference type="ARBA" id="ARBA00022737"/>
    </source>
</evidence>
<dbReference type="InterPro" id="IPR015943">
    <property type="entry name" value="WD40/YVTN_repeat-like_dom_sf"/>
</dbReference>
<dbReference type="KEGG" id="amus:LMH87_008386"/>
<dbReference type="PROSITE" id="PS00138">
    <property type="entry name" value="SUBTILASE_SER"/>
    <property type="match status" value="1"/>
</dbReference>
<evidence type="ECO:0000313" key="11">
    <source>
        <dbReference type="Proteomes" id="UP001144673"/>
    </source>
</evidence>
<evidence type="ECO:0000256" key="6">
    <source>
        <dbReference type="PROSITE-ProRule" id="PRU01240"/>
    </source>
</evidence>
<feature type="repeat" description="WD" evidence="5">
    <location>
        <begin position="1264"/>
        <end position="1296"/>
    </location>
</feature>
<feature type="active site" description="Charge relay system" evidence="6">
    <location>
        <position position="255"/>
    </location>
</feature>
<organism evidence="10 11">
    <name type="scientific">Akanthomyces muscarius</name>
    <name type="common">Entomopathogenic fungus</name>
    <name type="synonym">Lecanicillium muscarium</name>
    <dbReference type="NCBI Taxonomy" id="2231603"/>
    <lineage>
        <taxon>Eukaryota</taxon>
        <taxon>Fungi</taxon>
        <taxon>Dikarya</taxon>
        <taxon>Ascomycota</taxon>
        <taxon>Pezizomycotina</taxon>
        <taxon>Sordariomycetes</taxon>
        <taxon>Hypocreomycetidae</taxon>
        <taxon>Hypocreales</taxon>
        <taxon>Cordycipitaceae</taxon>
        <taxon>Akanthomyces</taxon>
    </lineage>
</organism>
<evidence type="ECO:0000313" key="10">
    <source>
        <dbReference type="EMBL" id="KAJ4159486.1"/>
    </source>
</evidence>
<name>A0A9W8QJL0_AKAMU</name>
<keyword evidence="5" id="KW-0853">WD repeat</keyword>
<feature type="compositionally biased region" description="Acidic residues" evidence="7">
    <location>
        <begin position="73"/>
        <end position="83"/>
    </location>
</feature>
<feature type="region of interest" description="Disordered" evidence="7">
    <location>
        <begin position="68"/>
        <end position="95"/>
    </location>
</feature>
<sequence length="1517" mass="168667">MPRLDPNVPYYDRKSKGSADAWLQKFEDVCRPLYGYDGNRPVRIAILDTGIDWSLIKGQALQERVKDEKSFLAEDDGKDDDSAAPDASRAAHDEADDRHGTNIAGLVLRLAPWAHVYVARVVKDHKSCITPKSFAKAIYHAIDTWKVHIISISLGFQSPHECVEVAIRYASEKGAIMFASASNDGANRPMDDRAPFPASMSEVICINSSDGQGNPSDFNPPPGDDDFNFMTLGESVLTIPGLAAGDADERHTGTSFATPIAAAIAAVFIEFFNQRPLRLQKHLVEEVITQDGMSKLFVGMSEPVNGFRYLRPWDLMFCQRHSEVPKCRKGAAEKVQAAMARRLPTPTSTIPNLPHVPGAEFDSHSHEDGVGQIQHDAWTHFPEDTEGLCLKGTRTQILHDIAKWADSPHGQLLGWLTGRAGSGKSAIARTACLELRSQRRLGASFFFSRKYRRRHEATDFVTSIAYQLAKSQPRVARAIAAAIAADPDLAGREKNRQMQWRELVVTPLASLRSNVVIVIDALDESTQADRVLPLFADLKPLQAKVRILVTSRLGTLIEGALHSSLPAPCRFDLDLESLAESTSKDISLFIRSDLAPLKETIEGQGDTSSYDAVVEKVATKSAGLFIYAKTACRYIRGTDVSWDSRQSTDAQERLAKVLVDKQFEGIDGLYTEILSRATTGRNQKEVAQQLHQVLELIMILANPVPEQAFKKLCPADIKPSLIKDRLDSLHSVLVVRRTPSDTVEVFHESFRTFILEHASSDFKVDESGAHERLFGRLMLLISQKSLKMDICDLRDPATAVEETDQQKINNHLPPEIQYACRYWVSHLEQVDQTRHRNMGLVDAGQVHHFLEKHFLHWLEALGLMGSVGTGIYAMKKLKKMLSDTAGAEQLLILAHDALRFVQHHRWLLKTYPLQVYTSALIFSPSSSKVKQLFQGTILHCVAVPEILKQGWGRDLRISDPVDLVACSPSSLILATTDGNETVSIWDMVTGERLSRFYHESVRCLAFSPDAKMLVSAGGTMQRLERDSSEGQSPNSRPYLIKIWDLDKEHATSLPGYTSPITSIVLSQDSMRLVSVAEDGIFAVWNMCSRVCEATIQLPSACMKNEARHFLRRLDPIHGPIWGPNGGHIQPHETKGPLVRFSNDPELLVVASYYFGVRSWSSRHDHWKTILEGGHFEIDNDCFSPDAKTFAVYSHCCADIYDASAGKLLQSLRHEAPVTRVVYSSSGLVATETAIDRRSEYIIHIWDVERGKRLWKLRNSDVCGALVFSPDSTMLASTQGTGTFKIWDMATGKCRQRLGNALGSRPSSMTFSFDSEMLIMRLRHKQIQIWDLTSPDRLPARGVRSRLMDSISFGLASMAAGRIVRRQEFEKDGEMQQVIPSRYSIATITFSQDPKVLVSVTIDKYLAGRRTETRNPVSLFSDSLCPGATSPESREFGLTACGTWITRDSKRWVWLPPTHRASCLAVQESKTVGKTSTESTPAAMSRLAVGCFSGTILILSPPGQGDDVDSRFLARTIV</sequence>
<dbReference type="GO" id="GO:0006508">
    <property type="term" value="P:proteolysis"/>
    <property type="evidence" value="ECO:0007669"/>
    <property type="project" value="UniProtKB-KW"/>
</dbReference>
<evidence type="ECO:0008006" key="12">
    <source>
        <dbReference type="Google" id="ProtNLM"/>
    </source>
</evidence>
<feature type="domain" description="Nephrocystin 3-like N-terminal" evidence="9">
    <location>
        <begin position="393"/>
        <end position="552"/>
    </location>
</feature>
<dbReference type="PROSITE" id="PS50294">
    <property type="entry name" value="WD_REPEATS_REGION"/>
    <property type="match status" value="1"/>
</dbReference>
<evidence type="ECO:0000259" key="8">
    <source>
        <dbReference type="Pfam" id="PF00082"/>
    </source>
</evidence>
<feature type="active site" description="Charge relay system" evidence="6">
    <location>
        <position position="48"/>
    </location>
</feature>
<feature type="repeat" description="WD" evidence="5">
    <location>
        <begin position="1053"/>
        <end position="1086"/>
    </location>
</feature>
<evidence type="ECO:0000256" key="3">
    <source>
        <dbReference type="ARBA" id="ARBA00022801"/>
    </source>
</evidence>
<dbReference type="Gene3D" id="3.40.50.200">
    <property type="entry name" value="Peptidase S8/S53 domain"/>
    <property type="match status" value="1"/>
</dbReference>
<dbReference type="Proteomes" id="UP001144673">
    <property type="component" value="Unassembled WGS sequence"/>
</dbReference>
<dbReference type="InterPro" id="IPR001680">
    <property type="entry name" value="WD40_rpt"/>
</dbReference>
<proteinExistence type="inferred from homology"/>
<dbReference type="Gene3D" id="3.40.50.300">
    <property type="entry name" value="P-loop containing nucleotide triphosphate hydrolases"/>
    <property type="match status" value="1"/>
</dbReference>
<dbReference type="CDD" id="cd00306">
    <property type="entry name" value="Peptidases_S8_S53"/>
    <property type="match status" value="1"/>
</dbReference>
<evidence type="ECO:0000256" key="1">
    <source>
        <dbReference type="ARBA" id="ARBA00022670"/>
    </source>
</evidence>
<keyword evidence="1 6" id="KW-0645">Protease</keyword>
<dbReference type="InterPro" id="IPR015500">
    <property type="entry name" value="Peptidase_S8_subtilisin-rel"/>
</dbReference>
<dbReference type="PANTHER" id="PTHR10039:SF17">
    <property type="entry name" value="FUNGAL STAND N-TERMINAL GOODBYE DOMAIN-CONTAINING PROTEIN-RELATED"/>
    <property type="match status" value="1"/>
</dbReference>
<keyword evidence="11" id="KW-1185">Reference proteome</keyword>
<dbReference type="PANTHER" id="PTHR10039">
    <property type="entry name" value="AMELOGENIN"/>
    <property type="match status" value="1"/>
</dbReference>
<gene>
    <name evidence="10" type="ORF">LMH87_008386</name>
</gene>
<evidence type="ECO:0000256" key="4">
    <source>
        <dbReference type="ARBA" id="ARBA00022825"/>
    </source>
</evidence>
<dbReference type="PROSITE" id="PS51892">
    <property type="entry name" value="SUBTILASE"/>
    <property type="match status" value="1"/>
</dbReference>
<reference evidence="10" key="1">
    <citation type="journal article" date="2023" name="Access Microbiol">
        <title>De-novo genome assembly for Akanthomyces muscarius, a biocontrol agent of insect agricultural pests.</title>
        <authorList>
            <person name="Erdos Z."/>
            <person name="Studholme D.J."/>
            <person name="Raymond B."/>
            <person name="Sharma M."/>
        </authorList>
    </citation>
    <scope>NUCLEOTIDE SEQUENCE</scope>
    <source>
        <strain evidence="10">Ve6</strain>
    </source>
</reference>
<comment type="caution">
    <text evidence="10">The sequence shown here is derived from an EMBL/GenBank/DDBJ whole genome shotgun (WGS) entry which is preliminary data.</text>
</comment>
<dbReference type="InterPro" id="IPR011044">
    <property type="entry name" value="Quino_amine_DH_bsu"/>
</dbReference>
<dbReference type="RefSeq" id="XP_056057485.1">
    <property type="nucleotide sequence ID" value="XM_056197783.1"/>
</dbReference>
<protein>
    <recommendedName>
        <fullName evidence="12">Peptidase S8/S53 domain-containing protein</fullName>
    </recommendedName>
</protein>
<dbReference type="InterPro" id="IPR027417">
    <property type="entry name" value="P-loop_NTPase"/>
</dbReference>
<dbReference type="GO" id="GO:0004252">
    <property type="term" value="F:serine-type endopeptidase activity"/>
    <property type="evidence" value="ECO:0007669"/>
    <property type="project" value="UniProtKB-UniRule"/>
</dbReference>
<keyword evidence="3 6" id="KW-0378">Hydrolase</keyword>
<dbReference type="SMART" id="SM00320">
    <property type="entry name" value="WD40"/>
    <property type="match status" value="6"/>
</dbReference>
<feature type="domain" description="Peptidase S8/S53" evidence="8">
    <location>
        <begin position="42"/>
        <end position="287"/>
    </location>
</feature>
<dbReference type="InterPro" id="IPR023828">
    <property type="entry name" value="Peptidase_S8_Ser-AS"/>
</dbReference>
<accession>A0A9W8QJL0</accession>
<dbReference type="InterPro" id="IPR000209">
    <property type="entry name" value="Peptidase_S8/S53_dom"/>
</dbReference>
<dbReference type="PRINTS" id="PR00723">
    <property type="entry name" value="SUBTILISIN"/>
</dbReference>
<dbReference type="SUPFAM" id="SSF52743">
    <property type="entry name" value="Subtilisin-like"/>
    <property type="match status" value="1"/>
</dbReference>
<dbReference type="Pfam" id="PF24883">
    <property type="entry name" value="NPHP3_N"/>
    <property type="match status" value="1"/>
</dbReference>
<keyword evidence="2" id="KW-0677">Repeat</keyword>
<dbReference type="SUPFAM" id="SSF101908">
    <property type="entry name" value="Putative isomerase YbhE"/>
    <property type="match status" value="1"/>
</dbReference>
<evidence type="ECO:0000256" key="7">
    <source>
        <dbReference type="SAM" id="MobiDB-lite"/>
    </source>
</evidence>
<comment type="similarity">
    <text evidence="6">Belongs to the peptidase S8 family.</text>
</comment>
<dbReference type="Gene3D" id="2.130.10.10">
    <property type="entry name" value="YVTN repeat-like/Quinoprotein amine dehydrogenase"/>
    <property type="match status" value="2"/>
</dbReference>
<dbReference type="SUPFAM" id="SSF50969">
    <property type="entry name" value="YVTN repeat-like/Quinoprotein amine dehydrogenase"/>
    <property type="match status" value="1"/>
</dbReference>
<dbReference type="SUPFAM" id="SSF52540">
    <property type="entry name" value="P-loop containing nucleoside triphosphate hydrolases"/>
    <property type="match status" value="1"/>
</dbReference>
<feature type="active site" description="Charge relay system" evidence="6">
    <location>
        <position position="99"/>
    </location>
</feature>
<dbReference type="GeneID" id="80895545"/>
<evidence type="ECO:0000259" key="9">
    <source>
        <dbReference type="Pfam" id="PF24883"/>
    </source>
</evidence>